<name>A0A3Q9GCD0_MORCA</name>
<gene>
    <name evidence="2" type="ORF">EJK53_1500</name>
</gene>
<evidence type="ECO:0000313" key="3">
    <source>
        <dbReference type="Proteomes" id="UP000280228"/>
    </source>
</evidence>
<feature type="compositionally biased region" description="Polar residues" evidence="1">
    <location>
        <begin position="216"/>
        <end position="227"/>
    </location>
</feature>
<dbReference type="EMBL" id="CP034662">
    <property type="protein sequence ID" value="AZQ93979.1"/>
    <property type="molecule type" value="Genomic_DNA"/>
</dbReference>
<feature type="compositionally biased region" description="Basic and acidic residues" evidence="1">
    <location>
        <begin position="271"/>
        <end position="290"/>
    </location>
</feature>
<dbReference type="RefSeq" id="WP_049148970.1">
    <property type="nucleotide sequence ID" value="NZ_CP034662.1"/>
</dbReference>
<reference evidence="2 3" key="1">
    <citation type="submission" date="2018-12" db="EMBL/GenBank/DDBJ databases">
        <title>Persistence of Moraxella catarrhalis in Chronic Obstructive Pulmonary Disease and Regulation of the Hag/MID Adhesin.</title>
        <authorList>
            <person name="Murphy T."/>
            <person name="Zhao X."/>
            <person name="Vyas G."/>
            <person name="Aluvathingal J."/>
            <person name="Nadendla S."/>
            <person name="Tallon L."/>
            <person name="Tettelin H."/>
        </authorList>
    </citation>
    <scope>NUCLEOTIDE SEQUENCE [LARGE SCALE GENOMIC DNA]</scope>
    <source>
        <strain evidence="2 3">46P58B1</strain>
    </source>
</reference>
<dbReference type="PROSITE" id="PS51257">
    <property type="entry name" value="PROKAR_LIPOPROTEIN"/>
    <property type="match status" value="1"/>
</dbReference>
<organism evidence="2 3">
    <name type="scientific">Moraxella catarrhalis</name>
    <name type="common">Branhamella catarrhalis</name>
    <dbReference type="NCBI Taxonomy" id="480"/>
    <lineage>
        <taxon>Bacteria</taxon>
        <taxon>Pseudomonadati</taxon>
        <taxon>Pseudomonadota</taxon>
        <taxon>Gammaproteobacteria</taxon>
        <taxon>Moraxellales</taxon>
        <taxon>Moraxellaceae</taxon>
        <taxon>Moraxella</taxon>
    </lineage>
</organism>
<dbReference type="AlphaFoldDB" id="A0A3Q9GCD0"/>
<accession>A0A3Q9GCD0</accession>
<proteinExistence type="predicted"/>
<evidence type="ECO:0000256" key="1">
    <source>
        <dbReference type="SAM" id="MobiDB-lite"/>
    </source>
</evidence>
<feature type="region of interest" description="Disordered" evidence="1">
    <location>
        <begin position="207"/>
        <end position="324"/>
    </location>
</feature>
<evidence type="ECO:0000313" key="2">
    <source>
        <dbReference type="EMBL" id="AZQ93979.1"/>
    </source>
</evidence>
<protein>
    <submittedName>
        <fullName evidence="2">Putative lipoprotein</fullName>
    </submittedName>
</protein>
<sequence>MKKSTIQYLSLPTAALLTLAGCSHDNHRDDEMAVAEPVVQQIDDICQAPAMQANLQNGIKQSILDAVMSQMTDADPNQRLAIQNTIGQQLNTLQITTQNATNFADSCMADVHITVNPQDLANAEFAFARSGVTLLQRASQDQVEFYNGTIVAKQITYQMVNGNVVMYGNNHNAILLIADILAASTSSLPQVSIQSDVTARPQAIERLPEAPIAMPSNPQEDSSVTTHIEQKPAPNAQVSSRPRSEKPSNNSAQTPTQNSVGQSSATGSTPRVDRDSQAKANTERTTERSTSKTSQDLPHPQPPTANASSDGKTSISIVESNETY</sequence>
<feature type="compositionally biased region" description="Polar residues" evidence="1">
    <location>
        <begin position="304"/>
        <end position="324"/>
    </location>
</feature>
<feature type="compositionally biased region" description="Polar residues" evidence="1">
    <location>
        <begin position="236"/>
        <end position="269"/>
    </location>
</feature>
<keyword evidence="2" id="KW-0449">Lipoprotein</keyword>
<dbReference type="Proteomes" id="UP000280228">
    <property type="component" value="Chromosome"/>
</dbReference>